<dbReference type="EMBL" id="QNUG01000029">
    <property type="protein sequence ID" value="REC69131.1"/>
    <property type="molecule type" value="Genomic_DNA"/>
</dbReference>
<keyword evidence="1" id="KW-1133">Transmembrane helix</keyword>
<reference evidence="2 3" key="1">
    <citation type="journal article" date="2006" name="Int. J. Syst. Evol. Microbiol.">
        <title>Chryseobacterium hispanicum sp. nov., isolated from the drinking water distribution system of Sevilla, Spain.</title>
        <authorList>
            <person name="Gallego V."/>
            <person name="Garcia M.T."/>
            <person name="Ventosa A."/>
        </authorList>
    </citation>
    <scope>NUCLEOTIDE SEQUENCE [LARGE SCALE GENOMIC DNA]</scope>
    <source>
        <strain evidence="2 3">KCTC 22104</strain>
    </source>
</reference>
<dbReference type="OrthoDB" id="1452636at2"/>
<comment type="caution">
    <text evidence="2">The sequence shown here is derived from an EMBL/GenBank/DDBJ whole genome shotgun (WGS) entry which is preliminary data.</text>
</comment>
<proteinExistence type="predicted"/>
<evidence type="ECO:0000313" key="2">
    <source>
        <dbReference type="EMBL" id="REC69131.1"/>
    </source>
</evidence>
<keyword evidence="1" id="KW-0812">Transmembrane</keyword>
<keyword evidence="3" id="KW-1185">Reference proteome</keyword>
<evidence type="ECO:0000313" key="3">
    <source>
        <dbReference type="Proteomes" id="UP000256326"/>
    </source>
</evidence>
<gene>
    <name evidence="2" type="ORF">DRF58_12850</name>
</gene>
<sequence length="63" mass="6882">MNYVDNSTKVSTAFGTVLTLFVNVPSEDVVKTIVLASVGGISSFAATLMVKFLIRNIKNKFQR</sequence>
<dbReference type="RefSeq" id="WP_116036020.1">
    <property type="nucleotide sequence ID" value="NZ_JBHLVV010000099.1"/>
</dbReference>
<dbReference type="Proteomes" id="UP000256326">
    <property type="component" value="Unassembled WGS sequence"/>
</dbReference>
<dbReference type="AlphaFoldDB" id="A0A3D9CTW0"/>
<organism evidence="2 3">
    <name type="scientific">Epilithonimonas hispanica</name>
    <dbReference type="NCBI Taxonomy" id="358687"/>
    <lineage>
        <taxon>Bacteria</taxon>
        <taxon>Pseudomonadati</taxon>
        <taxon>Bacteroidota</taxon>
        <taxon>Flavobacteriia</taxon>
        <taxon>Flavobacteriales</taxon>
        <taxon>Weeksellaceae</taxon>
        <taxon>Chryseobacterium group</taxon>
        <taxon>Epilithonimonas</taxon>
    </lineage>
</organism>
<keyword evidence="1" id="KW-0472">Membrane</keyword>
<evidence type="ECO:0000256" key="1">
    <source>
        <dbReference type="SAM" id="Phobius"/>
    </source>
</evidence>
<name>A0A3D9CTW0_9FLAO</name>
<accession>A0A3D9CTW0</accession>
<feature type="transmembrane region" description="Helical" evidence="1">
    <location>
        <begin position="33"/>
        <end position="54"/>
    </location>
</feature>
<protein>
    <submittedName>
        <fullName evidence="2">Uncharacterized protein</fullName>
    </submittedName>
</protein>